<protein>
    <recommendedName>
        <fullName evidence="4">PAP2 superfamily protein</fullName>
    </recommendedName>
</protein>
<proteinExistence type="predicted"/>
<comment type="caution">
    <text evidence="2">The sequence shown here is derived from an EMBL/GenBank/DDBJ whole genome shotgun (WGS) entry which is preliminary data.</text>
</comment>
<sequence length="200" mass="21562">MLREQAQLFSDVFAPELFVLLCAVLAVGYEWRRDGTATVQTLGARYAVLVVAWGVAFVVYQSSPVWFADPPTWAPDFLGSVGLGVGLLVIAGAWRVGEWGTLVPDYVGALLALTAVHLVVTPFWDVSSHVAYTAVPAGALAVVDRRFAPLLVVPVGMVFARPLAGAHTWLQSVGGLVLGAAFVVWFHERSEWTVTGQRSR</sequence>
<keyword evidence="1" id="KW-0812">Transmembrane</keyword>
<dbReference type="RefSeq" id="WP_279529399.1">
    <property type="nucleotide sequence ID" value="NZ_CP122312.1"/>
</dbReference>
<dbReference type="AlphaFoldDB" id="A0ABD5Z2Q6"/>
<feature type="transmembrane region" description="Helical" evidence="1">
    <location>
        <begin position="169"/>
        <end position="187"/>
    </location>
</feature>
<dbReference type="Proteomes" id="UP001596447">
    <property type="component" value="Unassembled WGS sequence"/>
</dbReference>
<keyword evidence="3" id="KW-1185">Reference proteome</keyword>
<keyword evidence="1" id="KW-1133">Transmembrane helix</keyword>
<gene>
    <name evidence="2" type="ORF">ACFQJ9_08590</name>
</gene>
<evidence type="ECO:0000313" key="2">
    <source>
        <dbReference type="EMBL" id="MFC7199467.1"/>
    </source>
</evidence>
<dbReference type="EMBL" id="JBHTAR010000011">
    <property type="protein sequence ID" value="MFC7199467.1"/>
    <property type="molecule type" value="Genomic_DNA"/>
</dbReference>
<organism evidence="2 3">
    <name type="scientific">Halospeciosus flavus</name>
    <dbReference type="NCBI Taxonomy" id="3032283"/>
    <lineage>
        <taxon>Archaea</taxon>
        <taxon>Methanobacteriati</taxon>
        <taxon>Methanobacteriota</taxon>
        <taxon>Stenosarchaea group</taxon>
        <taxon>Halobacteria</taxon>
        <taxon>Halobacteriales</taxon>
        <taxon>Halobacteriaceae</taxon>
        <taxon>Halospeciosus</taxon>
    </lineage>
</organism>
<reference evidence="2 3" key="1">
    <citation type="journal article" date="2019" name="Int. J. Syst. Evol. Microbiol.">
        <title>The Global Catalogue of Microorganisms (GCM) 10K type strain sequencing project: providing services to taxonomists for standard genome sequencing and annotation.</title>
        <authorList>
            <consortium name="The Broad Institute Genomics Platform"/>
            <consortium name="The Broad Institute Genome Sequencing Center for Infectious Disease"/>
            <person name="Wu L."/>
            <person name="Ma J."/>
        </authorList>
    </citation>
    <scope>NUCLEOTIDE SEQUENCE [LARGE SCALE GENOMIC DNA]</scope>
    <source>
        <strain evidence="2 3">XZGYJ-43</strain>
    </source>
</reference>
<name>A0ABD5Z2Q6_9EURY</name>
<feature type="transmembrane region" description="Helical" evidence="1">
    <location>
        <begin position="43"/>
        <end position="61"/>
    </location>
</feature>
<accession>A0ABD5Z2Q6</accession>
<feature type="transmembrane region" description="Helical" evidence="1">
    <location>
        <begin position="106"/>
        <end position="124"/>
    </location>
</feature>
<evidence type="ECO:0008006" key="4">
    <source>
        <dbReference type="Google" id="ProtNLM"/>
    </source>
</evidence>
<evidence type="ECO:0000313" key="3">
    <source>
        <dbReference type="Proteomes" id="UP001596447"/>
    </source>
</evidence>
<evidence type="ECO:0000256" key="1">
    <source>
        <dbReference type="SAM" id="Phobius"/>
    </source>
</evidence>
<keyword evidence="1" id="KW-0472">Membrane</keyword>
<feature type="transmembrane region" description="Helical" evidence="1">
    <location>
        <begin position="73"/>
        <end position="94"/>
    </location>
</feature>
<feature type="transmembrane region" description="Helical" evidence="1">
    <location>
        <begin position="12"/>
        <end position="31"/>
    </location>
</feature>